<organism evidence="5 6">
    <name type="scientific">Actinomadura rugatobispora</name>
    <dbReference type="NCBI Taxonomy" id="1994"/>
    <lineage>
        <taxon>Bacteria</taxon>
        <taxon>Bacillati</taxon>
        <taxon>Actinomycetota</taxon>
        <taxon>Actinomycetes</taxon>
        <taxon>Streptosporangiales</taxon>
        <taxon>Thermomonosporaceae</taxon>
        <taxon>Actinomadura</taxon>
    </lineage>
</organism>
<dbReference type="InterPro" id="IPR016166">
    <property type="entry name" value="FAD-bd_PCMH"/>
</dbReference>
<dbReference type="PANTHER" id="PTHR42659:SF2">
    <property type="entry name" value="XANTHINE DEHYDROGENASE SUBUNIT C-RELATED"/>
    <property type="match status" value="1"/>
</dbReference>
<dbReference type="Pfam" id="PF00941">
    <property type="entry name" value="FAD_binding_5"/>
    <property type="match status" value="1"/>
</dbReference>
<keyword evidence="6" id="KW-1185">Reference proteome</keyword>
<evidence type="ECO:0000256" key="1">
    <source>
        <dbReference type="ARBA" id="ARBA00022630"/>
    </source>
</evidence>
<dbReference type="InterPro" id="IPR005107">
    <property type="entry name" value="CO_DH_flav_C"/>
</dbReference>
<protein>
    <submittedName>
        <fullName evidence="5">FAD binding domain-containing protein</fullName>
    </submittedName>
</protein>
<dbReference type="InterPro" id="IPR002346">
    <property type="entry name" value="Mopterin_DH_FAD-bd"/>
</dbReference>
<evidence type="ECO:0000256" key="2">
    <source>
        <dbReference type="ARBA" id="ARBA00022827"/>
    </source>
</evidence>
<keyword evidence="1" id="KW-0285">Flavoprotein</keyword>
<dbReference type="RefSeq" id="WP_378284490.1">
    <property type="nucleotide sequence ID" value="NZ_JBHSON010000036.1"/>
</dbReference>
<accession>A0ABW1A028</accession>
<dbReference type="SUPFAM" id="SSF55447">
    <property type="entry name" value="CO dehydrogenase flavoprotein C-terminal domain-like"/>
    <property type="match status" value="1"/>
</dbReference>
<dbReference type="PANTHER" id="PTHR42659">
    <property type="entry name" value="XANTHINE DEHYDROGENASE SUBUNIT C-RELATED"/>
    <property type="match status" value="1"/>
</dbReference>
<evidence type="ECO:0000313" key="5">
    <source>
        <dbReference type="EMBL" id="MFC5748801.1"/>
    </source>
</evidence>
<dbReference type="InterPro" id="IPR036683">
    <property type="entry name" value="CO_DH_flav_C_dom_sf"/>
</dbReference>
<evidence type="ECO:0000259" key="4">
    <source>
        <dbReference type="PROSITE" id="PS51387"/>
    </source>
</evidence>
<dbReference type="InterPro" id="IPR036318">
    <property type="entry name" value="FAD-bd_PCMH-like_sf"/>
</dbReference>
<dbReference type="SMART" id="SM01092">
    <property type="entry name" value="CO_deh_flav_C"/>
    <property type="match status" value="1"/>
</dbReference>
<dbReference type="Proteomes" id="UP001596074">
    <property type="component" value="Unassembled WGS sequence"/>
</dbReference>
<gene>
    <name evidence="5" type="ORF">ACFPZN_24555</name>
</gene>
<dbReference type="InterPro" id="IPR016169">
    <property type="entry name" value="FAD-bd_PCMH_sub2"/>
</dbReference>
<keyword evidence="3" id="KW-0560">Oxidoreductase</keyword>
<dbReference type="PROSITE" id="PS51387">
    <property type="entry name" value="FAD_PCMH"/>
    <property type="match status" value="1"/>
</dbReference>
<sequence>MIGRSAPSRVHRPSTLADLTYALLNDPAAEVVGGGTLALPRWGGHGAPESVVHLPSVLELRRRSRDAGHVTLGACVTLTEIARAPGLPNALRSAAATIGGPALRAAATIGGNVTAARPGCLAAVLLTLDASAHVIGRYPMTAPRHVPVETVLGGADLVVLSVRWQGAVGDRTAFARTAVRAAGGPNTASVAVRLGRGHCGIAVGSTGSVPHRLPHAEAVWRDHHCARRTAAAAADEAVVLPGRAAGEDYRRAAVKVLTRRLLTELEEEESA</sequence>
<dbReference type="Gene3D" id="3.30.465.10">
    <property type="match status" value="1"/>
</dbReference>
<dbReference type="Gene3D" id="3.30.390.50">
    <property type="entry name" value="CO dehydrogenase flavoprotein, C-terminal domain"/>
    <property type="match status" value="1"/>
</dbReference>
<comment type="caution">
    <text evidence="5">The sequence shown here is derived from an EMBL/GenBank/DDBJ whole genome shotgun (WGS) entry which is preliminary data.</text>
</comment>
<dbReference type="SUPFAM" id="SSF56176">
    <property type="entry name" value="FAD-binding/transporter-associated domain-like"/>
    <property type="match status" value="1"/>
</dbReference>
<name>A0ABW1A028_9ACTN</name>
<evidence type="ECO:0000256" key="3">
    <source>
        <dbReference type="ARBA" id="ARBA00023002"/>
    </source>
</evidence>
<dbReference type="EMBL" id="JBHSON010000036">
    <property type="protein sequence ID" value="MFC5748801.1"/>
    <property type="molecule type" value="Genomic_DNA"/>
</dbReference>
<dbReference type="InterPro" id="IPR051312">
    <property type="entry name" value="Diverse_Substr_Oxidored"/>
</dbReference>
<feature type="domain" description="FAD-binding PCMH-type" evidence="4">
    <location>
        <begin position="3"/>
        <end position="169"/>
    </location>
</feature>
<reference evidence="6" key="1">
    <citation type="journal article" date="2019" name="Int. J. Syst. Evol. Microbiol.">
        <title>The Global Catalogue of Microorganisms (GCM) 10K type strain sequencing project: providing services to taxonomists for standard genome sequencing and annotation.</title>
        <authorList>
            <consortium name="The Broad Institute Genomics Platform"/>
            <consortium name="The Broad Institute Genome Sequencing Center for Infectious Disease"/>
            <person name="Wu L."/>
            <person name="Ma J."/>
        </authorList>
    </citation>
    <scope>NUCLEOTIDE SEQUENCE [LARGE SCALE GENOMIC DNA]</scope>
    <source>
        <strain evidence="6">KCTC 42087</strain>
    </source>
</reference>
<keyword evidence="2" id="KW-0274">FAD</keyword>
<proteinExistence type="predicted"/>
<evidence type="ECO:0000313" key="6">
    <source>
        <dbReference type="Proteomes" id="UP001596074"/>
    </source>
</evidence>